<evidence type="ECO:0000313" key="7">
    <source>
        <dbReference type="Proteomes" id="UP000580250"/>
    </source>
</evidence>
<dbReference type="InterPro" id="IPR001313">
    <property type="entry name" value="Pumilio_RNA-bd_rpt"/>
</dbReference>
<dbReference type="EMBL" id="CAJEWN010000032">
    <property type="protein sequence ID" value="CAD2144020.1"/>
    <property type="molecule type" value="Genomic_DNA"/>
</dbReference>
<dbReference type="SMART" id="SM00025">
    <property type="entry name" value="Pumilio"/>
    <property type="match status" value="7"/>
</dbReference>
<reference evidence="6 7" key="1">
    <citation type="submission" date="2020-08" db="EMBL/GenBank/DDBJ databases">
        <authorList>
            <person name="Koutsovoulos G."/>
            <person name="Danchin GJ E."/>
        </authorList>
    </citation>
    <scope>NUCLEOTIDE SEQUENCE [LARGE SCALE GENOMIC DNA]</scope>
</reference>
<dbReference type="GO" id="GO:0003730">
    <property type="term" value="F:mRNA 3'-UTR binding"/>
    <property type="evidence" value="ECO:0007669"/>
    <property type="project" value="TreeGrafter"/>
</dbReference>
<evidence type="ECO:0000256" key="1">
    <source>
        <dbReference type="ARBA" id="ARBA00022473"/>
    </source>
</evidence>
<dbReference type="PANTHER" id="PTHR12537">
    <property type="entry name" value="RNA BINDING PROTEIN PUMILIO-RELATED"/>
    <property type="match status" value="1"/>
</dbReference>
<dbReference type="Proteomes" id="UP000580250">
    <property type="component" value="Unassembled WGS sequence"/>
</dbReference>
<dbReference type="InterPro" id="IPR016024">
    <property type="entry name" value="ARM-type_fold"/>
</dbReference>
<dbReference type="AlphaFoldDB" id="A0A6V7U355"/>
<keyword evidence="1" id="KW-0217">Developmental protein</keyword>
<evidence type="ECO:0000256" key="2">
    <source>
        <dbReference type="ARBA" id="ARBA00022737"/>
    </source>
</evidence>
<feature type="domain" description="PUM-HD" evidence="5">
    <location>
        <begin position="32"/>
        <end position="416"/>
    </location>
</feature>
<protein>
    <recommendedName>
        <fullName evidence="5">PUM-HD domain-containing protein</fullName>
    </recommendedName>
</protein>
<accession>A0A6V7U355</accession>
<dbReference type="GO" id="GO:0005634">
    <property type="term" value="C:nucleus"/>
    <property type="evidence" value="ECO:0007669"/>
    <property type="project" value="TreeGrafter"/>
</dbReference>
<dbReference type="PANTHER" id="PTHR12537:SF112">
    <property type="entry name" value="FEM-3 MRNA-BINDING FACTOR 1-RELATED"/>
    <property type="match status" value="1"/>
</dbReference>
<dbReference type="InterPro" id="IPR033133">
    <property type="entry name" value="PUM-HD"/>
</dbReference>
<sequence>MLTNTEYAQMMENLVISTTSSPPSFPIDNLLPTCGLDSGTIRVLDFSSPNRFMMIRDEEIIKLAKNGVNTKLIQHQLHHHGELRQRLYDLFTEPAKGKEYLLRMATDNNGNFLIQELLASENRTSSLLIRGLEEIASTLALNRYGCRVLQKLVQTLPPHSVEDLMNVRFAGIEFQLITDQNGNHIVQYIVNNLQPQVYLKFIESLNKSVGLKQVVENKYGCRVLQCALEKVILICHQNNAQQRDTTNKSAAYEILHLMISTVLQHARSLAEQEFGNYIVQAILKDDFLARQRSYIIKHHFMSNILELSQGKYSSHVIEVAISHADEKSLEAIFFEVFGSYDTDKRGQNALHIMLFHQYGNYVVQRMLEVAIQVRLGQRRGNQQWFDKIVTYAYSVGRQLSRYSSGKKVLETIKMTLAHLAPPLLQVQMPQPLPQY</sequence>
<evidence type="ECO:0000259" key="5">
    <source>
        <dbReference type="PROSITE" id="PS50303"/>
    </source>
</evidence>
<gene>
    <name evidence="6" type="ORF">MENT_LOCUS7808</name>
</gene>
<name>A0A6V7U355_MELEN</name>
<dbReference type="InterPro" id="IPR011989">
    <property type="entry name" value="ARM-like"/>
</dbReference>
<keyword evidence="3" id="KW-0221">Differentiation</keyword>
<dbReference type="PROSITE" id="PS50302">
    <property type="entry name" value="PUM"/>
    <property type="match status" value="3"/>
</dbReference>
<dbReference type="Pfam" id="PF00806">
    <property type="entry name" value="PUF"/>
    <property type="match status" value="6"/>
</dbReference>
<feature type="repeat" description="Pumilio" evidence="4">
    <location>
        <begin position="131"/>
        <end position="166"/>
    </location>
</feature>
<dbReference type="GO" id="GO:0010608">
    <property type="term" value="P:post-transcriptional regulation of gene expression"/>
    <property type="evidence" value="ECO:0007669"/>
    <property type="project" value="TreeGrafter"/>
</dbReference>
<dbReference type="SUPFAM" id="SSF48371">
    <property type="entry name" value="ARM repeat"/>
    <property type="match status" value="1"/>
</dbReference>
<dbReference type="GO" id="GO:0005737">
    <property type="term" value="C:cytoplasm"/>
    <property type="evidence" value="ECO:0007669"/>
    <property type="project" value="TreeGrafter"/>
</dbReference>
<organism evidence="6 7">
    <name type="scientific">Meloidogyne enterolobii</name>
    <name type="common">Root-knot nematode worm</name>
    <name type="synonym">Meloidogyne mayaguensis</name>
    <dbReference type="NCBI Taxonomy" id="390850"/>
    <lineage>
        <taxon>Eukaryota</taxon>
        <taxon>Metazoa</taxon>
        <taxon>Ecdysozoa</taxon>
        <taxon>Nematoda</taxon>
        <taxon>Chromadorea</taxon>
        <taxon>Rhabditida</taxon>
        <taxon>Tylenchina</taxon>
        <taxon>Tylenchomorpha</taxon>
        <taxon>Tylenchoidea</taxon>
        <taxon>Meloidogynidae</taxon>
        <taxon>Meloidogyninae</taxon>
        <taxon>Meloidogyne</taxon>
    </lineage>
</organism>
<comment type="caution">
    <text evidence="6">The sequence shown here is derived from an EMBL/GenBank/DDBJ whole genome shotgun (WGS) entry which is preliminary data.</text>
</comment>
<proteinExistence type="predicted"/>
<dbReference type="OrthoDB" id="668540at2759"/>
<feature type="repeat" description="Pumilio" evidence="4">
    <location>
        <begin position="261"/>
        <end position="297"/>
    </location>
</feature>
<feature type="repeat" description="Pumilio" evidence="4">
    <location>
        <begin position="299"/>
        <end position="334"/>
    </location>
</feature>
<keyword evidence="2" id="KW-0677">Repeat</keyword>
<evidence type="ECO:0000256" key="4">
    <source>
        <dbReference type="PROSITE-ProRule" id="PRU00317"/>
    </source>
</evidence>
<dbReference type="GO" id="GO:0030154">
    <property type="term" value="P:cell differentiation"/>
    <property type="evidence" value="ECO:0007669"/>
    <property type="project" value="UniProtKB-KW"/>
</dbReference>
<dbReference type="Gene3D" id="1.25.10.10">
    <property type="entry name" value="Leucine-rich Repeat Variant"/>
    <property type="match status" value="1"/>
</dbReference>
<evidence type="ECO:0000313" key="6">
    <source>
        <dbReference type="EMBL" id="CAD2144020.1"/>
    </source>
</evidence>
<dbReference type="PROSITE" id="PS50303">
    <property type="entry name" value="PUM_HD"/>
    <property type="match status" value="1"/>
</dbReference>
<evidence type="ECO:0000256" key="3">
    <source>
        <dbReference type="ARBA" id="ARBA00022782"/>
    </source>
</evidence>